<dbReference type="AlphaFoldDB" id="A0AAV4MEP3"/>
<reference evidence="1 2" key="1">
    <citation type="submission" date="2021-06" db="EMBL/GenBank/DDBJ databases">
        <title>Caerostris extrusa draft genome.</title>
        <authorList>
            <person name="Kono N."/>
            <person name="Arakawa K."/>
        </authorList>
    </citation>
    <scope>NUCLEOTIDE SEQUENCE [LARGE SCALE GENOMIC DNA]</scope>
</reference>
<organism evidence="1 2">
    <name type="scientific">Caerostris extrusa</name>
    <name type="common">Bark spider</name>
    <name type="synonym">Caerostris bankana</name>
    <dbReference type="NCBI Taxonomy" id="172846"/>
    <lineage>
        <taxon>Eukaryota</taxon>
        <taxon>Metazoa</taxon>
        <taxon>Ecdysozoa</taxon>
        <taxon>Arthropoda</taxon>
        <taxon>Chelicerata</taxon>
        <taxon>Arachnida</taxon>
        <taxon>Araneae</taxon>
        <taxon>Araneomorphae</taxon>
        <taxon>Entelegynae</taxon>
        <taxon>Araneoidea</taxon>
        <taxon>Araneidae</taxon>
        <taxon>Caerostris</taxon>
    </lineage>
</organism>
<evidence type="ECO:0000313" key="2">
    <source>
        <dbReference type="Proteomes" id="UP001054945"/>
    </source>
</evidence>
<protein>
    <submittedName>
        <fullName evidence="1">Uncharacterized protein</fullName>
    </submittedName>
</protein>
<name>A0AAV4MEP3_CAEEX</name>
<sequence length="112" mass="12755">MSIHVCDSHPVRGMGTPFPFNGREKGRWLMAMSETCILEALVFTYIFSRKYLGCNCNSGMKKERVVNVLRIGMSAGRSIFYEIGFKIVEVDEENEMSDDDRKGKQFISGFVL</sequence>
<dbReference type="EMBL" id="BPLR01019681">
    <property type="protein sequence ID" value="GIX70474.1"/>
    <property type="molecule type" value="Genomic_DNA"/>
</dbReference>
<evidence type="ECO:0000313" key="1">
    <source>
        <dbReference type="EMBL" id="GIX70474.1"/>
    </source>
</evidence>
<accession>A0AAV4MEP3</accession>
<dbReference type="Proteomes" id="UP001054945">
    <property type="component" value="Unassembled WGS sequence"/>
</dbReference>
<comment type="caution">
    <text evidence="1">The sequence shown here is derived from an EMBL/GenBank/DDBJ whole genome shotgun (WGS) entry which is preliminary data.</text>
</comment>
<keyword evidence="2" id="KW-1185">Reference proteome</keyword>
<proteinExistence type="predicted"/>
<gene>
    <name evidence="1" type="ORF">CEXT_278661</name>
</gene>